<dbReference type="PANTHER" id="PTHR48022:SF73">
    <property type="entry name" value="METABOLITE TRANSPORT PROTEIN YDL199C-RELATED"/>
    <property type="match status" value="1"/>
</dbReference>
<keyword evidence="4 9" id="KW-0812">Transmembrane</keyword>
<comment type="subcellular location">
    <subcellularLocation>
        <location evidence="1">Membrane</location>
        <topology evidence="1">Multi-pass membrane protein</topology>
    </subcellularLocation>
</comment>
<keyword evidence="12" id="KW-1185">Reference proteome</keyword>
<feature type="domain" description="Major facilitator superfamily (MFS) profile" evidence="10">
    <location>
        <begin position="82"/>
        <end position="514"/>
    </location>
</feature>
<feature type="transmembrane region" description="Helical" evidence="9">
    <location>
        <begin position="489"/>
        <end position="510"/>
    </location>
</feature>
<dbReference type="RefSeq" id="XP_018984915.1">
    <property type="nucleotide sequence ID" value="XM_019129102.1"/>
</dbReference>
<sequence>MVLHNGAYDYPEDIQLNEYDPLNEAFLYPQTPPDAAPPDYSEPLDALKSSAASHPQPTAGLPYSTTLNSSGKLGGARLLYFTSVFVSLGVFLFGYDQGVYSGIITFPAFQKYFRHPSSAQIGMVVSVLELGALILSLTVGYMADRWGRKRTILLGAGVFIAGGAVQTFTGRSILLLVLGRVVSGLGVGLLSSVIPLYQSEISPSHARGRLACVEFTGNICGYAASVWIDYSCTFINQNSNLVWRVPLFIQCVLGLLLFAGAFFIVESPRWLIGKNDAHGYLVLRLLYADSPETAEREFHSIKEAILREQTLSPPEQRSYRAMFRTHFRRLVVGCSALLLAQLNGINIISYYAPLVFAEAGFKGNDALFMAGVNALVYLASTIPPWFLVDRWGRRPIFISGALTMGTCLFLISLAMWMGGKSTPTFVALLVVVYNAAFGYSWGPIGWLYPAEIYPLSIRAKGVSLSTACNWLFNFIVGQMTPILQETISWRLYLIPGVCCLVSAVVVFRYFPETKGVDLEEVGSLFDGY</sequence>
<dbReference type="STRING" id="984486.A0A1E3QRL8"/>
<dbReference type="Proteomes" id="UP000094336">
    <property type="component" value="Unassembled WGS sequence"/>
</dbReference>
<evidence type="ECO:0000256" key="9">
    <source>
        <dbReference type="SAM" id="Phobius"/>
    </source>
</evidence>
<dbReference type="PROSITE" id="PS00217">
    <property type="entry name" value="SUGAR_TRANSPORT_2"/>
    <property type="match status" value="1"/>
</dbReference>
<keyword evidence="5 9" id="KW-1133">Transmembrane helix</keyword>
<feature type="transmembrane region" description="Helical" evidence="9">
    <location>
        <begin position="461"/>
        <end position="483"/>
    </location>
</feature>
<evidence type="ECO:0000256" key="7">
    <source>
        <dbReference type="RuleBase" id="RU003346"/>
    </source>
</evidence>
<dbReference type="InterPro" id="IPR020846">
    <property type="entry name" value="MFS_dom"/>
</dbReference>
<dbReference type="Pfam" id="PF00083">
    <property type="entry name" value="Sugar_tr"/>
    <property type="match status" value="1"/>
</dbReference>
<dbReference type="InterPro" id="IPR005828">
    <property type="entry name" value="MFS_sugar_transport-like"/>
</dbReference>
<dbReference type="GO" id="GO:0005351">
    <property type="term" value="F:carbohydrate:proton symporter activity"/>
    <property type="evidence" value="ECO:0007669"/>
    <property type="project" value="TreeGrafter"/>
</dbReference>
<evidence type="ECO:0000256" key="2">
    <source>
        <dbReference type="ARBA" id="ARBA00010992"/>
    </source>
</evidence>
<dbReference type="InterPro" id="IPR005829">
    <property type="entry name" value="Sugar_transporter_CS"/>
</dbReference>
<dbReference type="PRINTS" id="PR00171">
    <property type="entry name" value="SUGRTRNSPORT"/>
</dbReference>
<dbReference type="PROSITE" id="PS00216">
    <property type="entry name" value="SUGAR_TRANSPORT_1"/>
    <property type="match status" value="1"/>
</dbReference>
<dbReference type="FunFam" id="1.20.1250.20:FF:000134">
    <property type="entry name" value="MFS sugar transporter protein"/>
    <property type="match status" value="1"/>
</dbReference>
<feature type="transmembrane region" description="Helical" evidence="9">
    <location>
        <begin position="425"/>
        <end position="449"/>
    </location>
</feature>
<evidence type="ECO:0000313" key="12">
    <source>
        <dbReference type="Proteomes" id="UP000094336"/>
    </source>
</evidence>
<dbReference type="PROSITE" id="PS50850">
    <property type="entry name" value="MFS"/>
    <property type="match status" value="1"/>
</dbReference>
<comment type="similarity">
    <text evidence="2 7">Belongs to the major facilitator superfamily. Sugar transporter (TC 2.A.1.1) family.</text>
</comment>
<accession>A0A1E3QRL8</accession>
<name>A0A1E3QRL8_9ASCO</name>
<dbReference type="InterPro" id="IPR003663">
    <property type="entry name" value="Sugar/inositol_transpt"/>
</dbReference>
<evidence type="ECO:0000259" key="10">
    <source>
        <dbReference type="PROSITE" id="PS50850"/>
    </source>
</evidence>
<feature type="transmembrane region" description="Helical" evidence="9">
    <location>
        <begin position="366"/>
        <end position="388"/>
    </location>
</feature>
<evidence type="ECO:0000256" key="3">
    <source>
        <dbReference type="ARBA" id="ARBA00022448"/>
    </source>
</evidence>
<keyword evidence="6 9" id="KW-0472">Membrane</keyword>
<feature type="transmembrane region" description="Helical" evidence="9">
    <location>
        <begin position="247"/>
        <end position="265"/>
    </location>
</feature>
<keyword evidence="3 7" id="KW-0813">Transport</keyword>
<feature type="transmembrane region" description="Helical" evidence="9">
    <location>
        <begin position="151"/>
        <end position="168"/>
    </location>
</feature>
<dbReference type="NCBIfam" id="TIGR00879">
    <property type="entry name" value="SP"/>
    <property type="match status" value="1"/>
</dbReference>
<dbReference type="Gene3D" id="1.20.1250.20">
    <property type="entry name" value="MFS general substrate transporter like domains"/>
    <property type="match status" value="1"/>
</dbReference>
<feature type="transmembrane region" description="Helical" evidence="9">
    <location>
        <begin position="209"/>
        <end position="227"/>
    </location>
</feature>
<dbReference type="SUPFAM" id="SSF103473">
    <property type="entry name" value="MFS general substrate transporter"/>
    <property type="match status" value="1"/>
</dbReference>
<dbReference type="AlphaFoldDB" id="A0A1E3QRL8"/>
<dbReference type="InterPro" id="IPR036259">
    <property type="entry name" value="MFS_trans_sf"/>
</dbReference>
<feature type="transmembrane region" description="Helical" evidence="9">
    <location>
        <begin position="119"/>
        <end position="139"/>
    </location>
</feature>
<feature type="transmembrane region" description="Helical" evidence="9">
    <location>
        <begin position="78"/>
        <end position="95"/>
    </location>
</feature>
<organism evidence="11 12">
    <name type="scientific">Babjeviella inositovora NRRL Y-12698</name>
    <dbReference type="NCBI Taxonomy" id="984486"/>
    <lineage>
        <taxon>Eukaryota</taxon>
        <taxon>Fungi</taxon>
        <taxon>Dikarya</taxon>
        <taxon>Ascomycota</taxon>
        <taxon>Saccharomycotina</taxon>
        <taxon>Pichiomycetes</taxon>
        <taxon>Serinales incertae sedis</taxon>
        <taxon>Babjeviella</taxon>
    </lineage>
</organism>
<dbReference type="OrthoDB" id="648285at2759"/>
<evidence type="ECO:0000313" key="11">
    <source>
        <dbReference type="EMBL" id="ODQ79587.1"/>
    </source>
</evidence>
<dbReference type="PANTHER" id="PTHR48022">
    <property type="entry name" value="PLASTIDIC GLUCOSE TRANSPORTER 4"/>
    <property type="match status" value="1"/>
</dbReference>
<evidence type="ECO:0000256" key="5">
    <source>
        <dbReference type="ARBA" id="ARBA00022989"/>
    </source>
</evidence>
<reference evidence="12" key="1">
    <citation type="submission" date="2016-05" db="EMBL/GenBank/DDBJ databases">
        <title>Comparative genomics of biotechnologically important yeasts.</title>
        <authorList>
            <consortium name="DOE Joint Genome Institute"/>
            <person name="Riley R."/>
            <person name="Haridas S."/>
            <person name="Wolfe K.H."/>
            <person name="Lopes M.R."/>
            <person name="Hittinger C.T."/>
            <person name="Goker M."/>
            <person name="Salamov A."/>
            <person name="Wisecaver J."/>
            <person name="Long T.M."/>
            <person name="Aerts A.L."/>
            <person name="Barry K."/>
            <person name="Choi C."/>
            <person name="Clum A."/>
            <person name="Coughlan A.Y."/>
            <person name="Deshpande S."/>
            <person name="Douglass A.P."/>
            <person name="Hanson S.J."/>
            <person name="Klenk H.-P."/>
            <person name="Labutti K."/>
            <person name="Lapidus A."/>
            <person name="Lindquist E."/>
            <person name="Lipzen A."/>
            <person name="Meier-Kolthoff J.P."/>
            <person name="Ohm R.A."/>
            <person name="Otillar R.P."/>
            <person name="Pangilinan J."/>
            <person name="Peng Y."/>
            <person name="Rokas A."/>
            <person name="Rosa C.A."/>
            <person name="Scheuner C."/>
            <person name="Sibirny A.A."/>
            <person name="Slot J.C."/>
            <person name="Stielow J.B."/>
            <person name="Sun H."/>
            <person name="Kurtzman C.P."/>
            <person name="Blackwell M."/>
            <person name="Grigoriev I.V."/>
            <person name="Jeffries T.W."/>
        </authorList>
    </citation>
    <scope>NUCLEOTIDE SEQUENCE [LARGE SCALE GENOMIC DNA]</scope>
    <source>
        <strain evidence="12">NRRL Y-12698</strain>
    </source>
</reference>
<evidence type="ECO:0000256" key="4">
    <source>
        <dbReference type="ARBA" id="ARBA00022692"/>
    </source>
</evidence>
<dbReference type="GO" id="GO:0016020">
    <property type="term" value="C:membrane"/>
    <property type="evidence" value="ECO:0007669"/>
    <property type="project" value="UniProtKB-SubCell"/>
</dbReference>
<feature type="transmembrane region" description="Helical" evidence="9">
    <location>
        <begin position="174"/>
        <end position="197"/>
    </location>
</feature>
<evidence type="ECO:0000256" key="1">
    <source>
        <dbReference type="ARBA" id="ARBA00004141"/>
    </source>
</evidence>
<feature type="transmembrane region" description="Helical" evidence="9">
    <location>
        <begin position="330"/>
        <end position="354"/>
    </location>
</feature>
<protein>
    <recommendedName>
        <fullName evidence="10">Major facilitator superfamily (MFS) profile domain-containing protein</fullName>
    </recommendedName>
</protein>
<dbReference type="GeneID" id="30146955"/>
<dbReference type="EMBL" id="KV454432">
    <property type="protein sequence ID" value="ODQ79587.1"/>
    <property type="molecule type" value="Genomic_DNA"/>
</dbReference>
<feature type="region of interest" description="Disordered" evidence="8">
    <location>
        <begin position="38"/>
        <end position="58"/>
    </location>
</feature>
<proteinExistence type="inferred from homology"/>
<evidence type="ECO:0000256" key="8">
    <source>
        <dbReference type="SAM" id="MobiDB-lite"/>
    </source>
</evidence>
<dbReference type="InterPro" id="IPR050360">
    <property type="entry name" value="MFS_Sugar_Transporters"/>
</dbReference>
<feature type="transmembrane region" description="Helical" evidence="9">
    <location>
        <begin position="395"/>
        <end position="419"/>
    </location>
</feature>
<evidence type="ECO:0000256" key="6">
    <source>
        <dbReference type="ARBA" id="ARBA00023136"/>
    </source>
</evidence>
<gene>
    <name evidence="11" type="ORF">BABINDRAFT_161972</name>
</gene>